<dbReference type="InterPro" id="IPR003583">
    <property type="entry name" value="Hlx-hairpin-Hlx_DNA-bd_motif"/>
</dbReference>
<comment type="cofactor">
    <cofactor evidence="1">
        <name>Mg(2+)</name>
        <dbReference type="ChEBI" id="CHEBI:18420"/>
    </cofactor>
</comment>
<evidence type="ECO:0000256" key="20">
    <source>
        <dbReference type="ARBA" id="ARBA00044632"/>
    </source>
</evidence>
<evidence type="ECO:0000256" key="13">
    <source>
        <dbReference type="ARBA" id="ARBA00022843"/>
    </source>
</evidence>
<evidence type="ECO:0000256" key="24">
    <source>
        <dbReference type="PIRSR" id="PIRSR622312-50"/>
    </source>
</evidence>
<sequence length="340" mass="38261">MSGKRKAPSSDDNPNADICDLLIELADYERNVNRNIHKYNAYRSAASVISKHPTRIQSGKEAKTLKGVGTKISEKIDEFLKTGTLQKIEKIRASDTNVAINELTRVSGVGPAKARQLVTDHDITSVAKLRRRRDLLNRHQQIGLEHFEDFEKRIPRAEIEVIEKSLKQHIEALDPEYIVTICGSYRRGAESSGDVDALVTHPSYISSEEGGERTGKNGILYQVVEALKKAKLITDTLSQGLTKFMGVCQTKADDALYRRLDIRLLPHDQYFCGVLYFTGSDLFNKDMRTHALQQGFTLNEYTIRPVGSTGVPGEPLPVSSEKDVFEYINYPYKLPNERCM</sequence>
<keyword evidence="11 25" id="KW-0227">DNA damage</keyword>
<dbReference type="Gene3D" id="3.30.210.10">
    <property type="entry name" value="DNA polymerase, thumb domain"/>
    <property type="match status" value="1"/>
</dbReference>
<reference evidence="28" key="1">
    <citation type="submission" date="2023-10" db="EMBL/GenBank/DDBJ databases">
        <title>Genome assemblies of two species of porcelain crab, Petrolisthes cinctipes and Petrolisthes manimaculis (Anomura: Porcellanidae).</title>
        <authorList>
            <person name="Angst P."/>
        </authorList>
    </citation>
    <scope>NUCLEOTIDE SEQUENCE</scope>
    <source>
        <strain evidence="28">PB745_01</strain>
        <tissue evidence="28">Gill</tissue>
    </source>
</reference>
<dbReference type="InterPro" id="IPR029398">
    <property type="entry name" value="PolB_thumb"/>
</dbReference>
<dbReference type="Gene3D" id="1.10.150.110">
    <property type="entry name" value="DNA polymerase beta, N-terminal domain-like"/>
    <property type="match status" value="1"/>
</dbReference>
<dbReference type="Pfam" id="PF14716">
    <property type="entry name" value="HHH_8"/>
    <property type="match status" value="1"/>
</dbReference>
<dbReference type="Pfam" id="PF14792">
    <property type="entry name" value="DNA_pol_B_palm"/>
    <property type="match status" value="1"/>
</dbReference>
<dbReference type="CDD" id="cd00141">
    <property type="entry name" value="NT_POLXc"/>
    <property type="match status" value="1"/>
</dbReference>
<feature type="domain" description="Helix-hairpin-helix DNA-binding motif class 1" evidence="26">
    <location>
        <begin position="60"/>
        <end position="79"/>
    </location>
</feature>
<dbReference type="GO" id="GO:0005737">
    <property type="term" value="C:cytoplasm"/>
    <property type="evidence" value="ECO:0007669"/>
    <property type="project" value="UniProtKB-SubCell"/>
</dbReference>
<dbReference type="PRINTS" id="PR00870">
    <property type="entry name" value="DNAPOLXBETA"/>
</dbReference>
<dbReference type="SUPFAM" id="SSF47802">
    <property type="entry name" value="DNA polymerase beta, N-terminal domain-like"/>
    <property type="match status" value="1"/>
</dbReference>
<keyword evidence="29" id="KW-1185">Reference proteome</keyword>
<evidence type="ECO:0000256" key="14">
    <source>
        <dbReference type="ARBA" id="ARBA00022932"/>
    </source>
</evidence>
<dbReference type="GO" id="GO:0046872">
    <property type="term" value="F:metal ion binding"/>
    <property type="evidence" value="ECO:0007669"/>
    <property type="project" value="UniProtKB-UniRule"/>
</dbReference>
<evidence type="ECO:0000256" key="1">
    <source>
        <dbReference type="ARBA" id="ARBA00001946"/>
    </source>
</evidence>
<feature type="domain" description="Helix-hairpin-helix DNA-binding motif class 1" evidence="26">
    <location>
        <begin position="101"/>
        <end position="120"/>
    </location>
</feature>
<dbReference type="InterPro" id="IPR010996">
    <property type="entry name" value="HHH_MUS81"/>
</dbReference>
<dbReference type="InterPro" id="IPR028207">
    <property type="entry name" value="DNA_pol_B_palm_palm"/>
</dbReference>
<accession>A0AAE1BM50</accession>
<dbReference type="GO" id="GO:0006303">
    <property type="term" value="P:double-strand break repair via nonhomologous end joining"/>
    <property type="evidence" value="ECO:0007669"/>
    <property type="project" value="TreeGrafter"/>
</dbReference>
<keyword evidence="4" id="KW-0488">Methylation</keyword>
<keyword evidence="5" id="KW-0963">Cytoplasm</keyword>
<keyword evidence="6" id="KW-0237">DNA synthesis</keyword>
<dbReference type="Pfam" id="PF10391">
    <property type="entry name" value="DNA_pol_lambd_f"/>
    <property type="match status" value="1"/>
</dbReference>
<comment type="catalytic activity">
    <reaction evidence="21">
        <text>a 5'-end 2'-deoxyribose-2'-deoxyribonucleotide-DNA = (2E,4S)-4-hydroxypenten-2-al-5-phosphate + a 5'-end 5'-phospho-2'-deoxyribonucleoside-DNA + H(+)</text>
        <dbReference type="Rhea" id="RHEA:76255"/>
        <dbReference type="Rhea" id="RHEA-COMP:13180"/>
        <dbReference type="Rhea" id="RHEA-COMP:18657"/>
        <dbReference type="ChEBI" id="CHEBI:15378"/>
        <dbReference type="ChEBI" id="CHEBI:136412"/>
        <dbReference type="ChEBI" id="CHEBI:195194"/>
        <dbReference type="ChEBI" id="CHEBI:195195"/>
    </reaction>
</comment>
<dbReference type="Gene3D" id="1.10.150.20">
    <property type="entry name" value="5' to 3' exonuclease, C-terminal subdomain"/>
    <property type="match status" value="1"/>
</dbReference>
<dbReference type="SUPFAM" id="SSF81585">
    <property type="entry name" value="PsbU/PolX domain-like"/>
    <property type="match status" value="1"/>
</dbReference>
<dbReference type="Pfam" id="PF14791">
    <property type="entry name" value="DNA_pol_B_thumb"/>
    <property type="match status" value="1"/>
</dbReference>
<evidence type="ECO:0000256" key="21">
    <source>
        <dbReference type="ARBA" id="ARBA00044678"/>
    </source>
</evidence>
<dbReference type="GO" id="GO:0003677">
    <property type="term" value="F:DNA binding"/>
    <property type="evidence" value="ECO:0007669"/>
    <property type="project" value="UniProtKB-UniRule"/>
</dbReference>
<evidence type="ECO:0000259" key="26">
    <source>
        <dbReference type="SMART" id="SM00278"/>
    </source>
</evidence>
<dbReference type="GO" id="GO:0140078">
    <property type="term" value="F:class I DNA-(apurinic or apyrimidinic site) endonuclease activity"/>
    <property type="evidence" value="ECO:0007669"/>
    <property type="project" value="UniProtKB-EC"/>
</dbReference>
<comment type="caution">
    <text evidence="28">The sequence shown here is derived from an EMBL/GenBank/DDBJ whole genome shotgun (WGS) entry which is preliminary data.</text>
</comment>
<evidence type="ECO:0000256" key="7">
    <source>
        <dbReference type="ARBA" id="ARBA00022679"/>
    </source>
</evidence>
<keyword evidence="7 25" id="KW-0808">Transferase</keyword>
<comment type="function">
    <text evidence="22">Repair polymerase that plays a key role in base-excision repair. During this process, the damaged base is excised by specific DNA glycosylases, the DNA backbone is nicked at the abasic site by an apurinic/apyrimidic (AP) endonuclease, and POLB removes 5'-deoxyribose-phosphate from the preincised AP site acting as a 5'-deoxyribose-phosphate lyase (5'-dRP lyase); through its DNA polymerase activity, it adds one nucleotide to the 3' end of the arising single-nucleotide gap. Conducts 'gap-filling' DNA synthesis in a stepwise distributive fashion rather than in a processive fashion as for other DNA polymerases. It is also able to cleave sugar-phosphate bonds 3' to an intact AP site, acting as an AP lyase.</text>
</comment>
<comment type="similarity">
    <text evidence="25">Belongs to the DNA polymerase type-X family.</text>
</comment>
<keyword evidence="12" id="KW-0460">Magnesium</keyword>
<evidence type="ECO:0000256" key="9">
    <source>
        <dbReference type="ARBA" id="ARBA00022705"/>
    </source>
</evidence>
<keyword evidence="15" id="KW-0915">Sodium</keyword>
<evidence type="ECO:0000256" key="25">
    <source>
        <dbReference type="RuleBase" id="RU366014"/>
    </source>
</evidence>
<feature type="active site" description="Nucleophile; Schiff-base intermediate with DNA; for 5'-dRP lyase activity" evidence="24">
    <location>
        <position position="75"/>
    </location>
</feature>
<evidence type="ECO:0000256" key="23">
    <source>
        <dbReference type="ARBA" id="ARBA00049244"/>
    </source>
</evidence>
<evidence type="ECO:0000313" key="29">
    <source>
        <dbReference type="Proteomes" id="UP001286313"/>
    </source>
</evidence>
<dbReference type="InterPro" id="IPR043519">
    <property type="entry name" value="NT_sf"/>
</dbReference>
<dbReference type="InterPro" id="IPR002008">
    <property type="entry name" value="DNA_pol_X_beta-like"/>
</dbReference>
<evidence type="ECO:0000256" key="17">
    <source>
        <dbReference type="ARBA" id="ARBA00023204"/>
    </source>
</evidence>
<gene>
    <name evidence="28" type="ORF">Pcinc_040077</name>
</gene>
<keyword evidence="10" id="KW-0479">Metal-binding</keyword>
<dbReference type="InterPro" id="IPR002054">
    <property type="entry name" value="DNA-dir_DNA_pol_X"/>
</dbReference>
<keyword evidence="18" id="KW-0456">Lyase</keyword>
<evidence type="ECO:0000256" key="15">
    <source>
        <dbReference type="ARBA" id="ARBA00023053"/>
    </source>
</evidence>
<dbReference type="InterPro" id="IPR027421">
    <property type="entry name" value="DNA_pol_lamdba_lyase_dom_sf"/>
</dbReference>
<evidence type="ECO:0000256" key="10">
    <source>
        <dbReference type="ARBA" id="ARBA00022723"/>
    </source>
</evidence>
<dbReference type="SMART" id="SM00483">
    <property type="entry name" value="POLXc"/>
    <property type="match status" value="1"/>
</dbReference>
<dbReference type="GO" id="GO:0005634">
    <property type="term" value="C:nucleus"/>
    <property type="evidence" value="ECO:0007669"/>
    <property type="project" value="UniProtKB-SubCell"/>
</dbReference>
<dbReference type="GO" id="GO:0003887">
    <property type="term" value="F:DNA-directed DNA polymerase activity"/>
    <property type="evidence" value="ECO:0007669"/>
    <property type="project" value="UniProtKB-UniRule"/>
</dbReference>
<keyword evidence="16" id="KW-0238">DNA-binding</keyword>
<evidence type="ECO:0000256" key="5">
    <source>
        <dbReference type="ARBA" id="ARBA00022490"/>
    </source>
</evidence>
<evidence type="ECO:0000256" key="3">
    <source>
        <dbReference type="ARBA" id="ARBA00004496"/>
    </source>
</evidence>
<keyword evidence="14 25" id="KW-0239">DNA-directed DNA polymerase</keyword>
<dbReference type="AlphaFoldDB" id="A0AAE1BM50"/>
<keyword evidence="9" id="KW-0235">DNA replication</keyword>
<evidence type="ECO:0000256" key="8">
    <source>
        <dbReference type="ARBA" id="ARBA00022695"/>
    </source>
</evidence>
<keyword evidence="8 25" id="KW-0548">Nucleotidyltransferase</keyword>
<evidence type="ECO:0000256" key="2">
    <source>
        <dbReference type="ARBA" id="ARBA00004123"/>
    </source>
</evidence>
<dbReference type="EMBL" id="JAWQEG010006982">
    <property type="protein sequence ID" value="KAK3853381.1"/>
    <property type="molecule type" value="Genomic_DNA"/>
</dbReference>
<protein>
    <recommendedName>
        <fullName evidence="25">DNA polymerase</fullName>
        <ecNumber evidence="25">2.7.7.7</ecNumber>
    </recommendedName>
</protein>
<dbReference type="InterPro" id="IPR022312">
    <property type="entry name" value="DNA_pol_X"/>
</dbReference>
<comment type="catalytic activity">
    <reaction evidence="20">
        <text>2'-deoxyribonucleotide-(2'-deoxyribose 5'-phosphate)-2'-deoxyribonucleotide-DNA = a 3'-end 2'-deoxyribonucleotide-(2,3-dehydro-2,3-deoxyribose 5'-phosphate)-DNA + a 5'-end 5'-phospho-2'-deoxyribonucleoside-DNA + H(+)</text>
        <dbReference type="Rhea" id="RHEA:66592"/>
        <dbReference type="Rhea" id="RHEA-COMP:13180"/>
        <dbReference type="Rhea" id="RHEA-COMP:16897"/>
        <dbReference type="Rhea" id="RHEA-COMP:17067"/>
        <dbReference type="ChEBI" id="CHEBI:15378"/>
        <dbReference type="ChEBI" id="CHEBI:136412"/>
        <dbReference type="ChEBI" id="CHEBI:157695"/>
        <dbReference type="ChEBI" id="CHEBI:167181"/>
        <dbReference type="EC" id="4.2.99.18"/>
    </reaction>
</comment>
<keyword evidence="19 25" id="KW-0539">Nucleus</keyword>
<evidence type="ECO:0000259" key="27">
    <source>
        <dbReference type="SMART" id="SM00483"/>
    </source>
</evidence>
<keyword evidence="13" id="KW-0832">Ubl conjugation</keyword>
<evidence type="ECO:0000256" key="18">
    <source>
        <dbReference type="ARBA" id="ARBA00023239"/>
    </source>
</evidence>
<dbReference type="InterPro" id="IPR018944">
    <property type="entry name" value="DNA_pol_lambd_fingers_domain"/>
</dbReference>
<dbReference type="PRINTS" id="PR00869">
    <property type="entry name" value="DNAPOLX"/>
</dbReference>
<dbReference type="PANTHER" id="PTHR11276:SF42">
    <property type="entry name" value="DNA POLYMERASE BETA"/>
    <property type="match status" value="1"/>
</dbReference>
<evidence type="ECO:0000256" key="16">
    <source>
        <dbReference type="ARBA" id="ARBA00023125"/>
    </source>
</evidence>
<dbReference type="PANTHER" id="PTHR11276">
    <property type="entry name" value="DNA POLYMERASE TYPE-X FAMILY MEMBER"/>
    <property type="match status" value="1"/>
</dbReference>
<dbReference type="FunFam" id="1.10.150.110:FF:000002">
    <property type="entry name" value="DNA polymerase beta"/>
    <property type="match status" value="1"/>
</dbReference>
<dbReference type="SMART" id="SM00278">
    <property type="entry name" value="HhH1"/>
    <property type="match status" value="2"/>
</dbReference>
<dbReference type="Gene3D" id="3.30.460.10">
    <property type="entry name" value="Beta Polymerase, domain 2"/>
    <property type="match status" value="1"/>
</dbReference>
<dbReference type="EC" id="2.7.7.7" evidence="25"/>
<evidence type="ECO:0000256" key="19">
    <source>
        <dbReference type="ARBA" id="ARBA00023242"/>
    </source>
</evidence>
<dbReference type="InterPro" id="IPR037160">
    <property type="entry name" value="DNA_Pol_thumb_sf"/>
</dbReference>
<dbReference type="Proteomes" id="UP001286313">
    <property type="component" value="Unassembled WGS sequence"/>
</dbReference>
<evidence type="ECO:0000256" key="6">
    <source>
        <dbReference type="ARBA" id="ARBA00022634"/>
    </source>
</evidence>
<evidence type="ECO:0000256" key="12">
    <source>
        <dbReference type="ARBA" id="ARBA00022842"/>
    </source>
</evidence>
<dbReference type="SUPFAM" id="SSF81301">
    <property type="entry name" value="Nucleotidyltransferase"/>
    <property type="match status" value="1"/>
</dbReference>
<comment type="function">
    <text evidence="25">DNA polymerase that functions in several pathways of DNA repair. Involved in base excision repair (BER) responsible for repair of lesions that give rise to abasic (AP) sites in DNA. Also contributes to DNA double-strand break repair by non-homologous end joining and homologous recombination. Has both template-dependent and template-independent (terminal transferase) DNA polymerase activities. Has also a 5'-deoxyribose-5-phosphate lyase (dRP lyase) activity.</text>
</comment>
<evidence type="ECO:0000256" key="11">
    <source>
        <dbReference type="ARBA" id="ARBA00022763"/>
    </source>
</evidence>
<proteinExistence type="inferred from homology"/>
<organism evidence="28 29">
    <name type="scientific">Petrolisthes cinctipes</name>
    <name type="common">Flat porcelain crab</name>
    <dbReference type="NCBI Taxonomy" id="88211"/>
    <lineage>
        <taxon>Eukaryota</taxon>
        <taxon>Metazoa</taxon>
        <taxon>Ecdysozoa</taxon>
        <taxon>Arthropoda</taxon>
        <taxon>Crustacea</taxon>
        <taxon>Multicrustacea</taxon>
        <taxon>Malacostraca</taxon>
        <taxon>Eumalacostraca</taxon>
        <taxon>Eucarida</taxon>
        <taxon>Decapoda</taxon>
        <taxon>Pleocyemata</taxon>
        <taxon>Anomura</taxon>
        <taxon>Galatheoidea</taxon>
        <taxon>Porcellanidae</taxon>
        <taxon>Petrolisthes</taxon>
    </lineage>
</organism>
<evidence type="ECO:0000313" key="28">
    <source>
        <dbReference type="EMBL" id="KAK3853381.1"/>
    </source>
</evidence>
<keyword evidence="17 25" id="KW-0234">DNA repair</keyword>
<comment type="catalytic activity">
    <reaction evidence="23 25">
        <text>DNA(n) + a 2'-deoxyribonucleoside 5'-triphosphate = DNA(n+1) + diphosphate</text>
        <dbReference type="Rhea" id="RHEA:22508"/>
        <dbReference type="Rhea" id="RHEA-COMP:17339"/>
        <dbReference type="Rhea" id="RHEA-COMP:17340"/>
        <dbReference type="ChEBI" id="CHEBI:33019"/>
        <dbReference type="ChEBI" id="CHEBI:61560"/>
        <dbReference type="ChEBI" id="CHEBI:173112"/>
        <dbReference type="EC" id="2.7.7.7"/>
    </reaction>
</comment>
<comment type="subcellular location">
    <subcellularLocation>
        <location evidence="3">Cytoplasm</location>
    </subcellularLocation>
    <subcellularLocation>
        <location evidence="2 25">Nucleus</location>
    </subcellularLocation>
</comment>
<evidence type="ECO:0000256" key="4">
    <source>
        <dbReference type="ARBA" id="ARBA00022481"/>
    </source>
</evidence>
<name>A0AAE1BM50_PETCI</name>
<evidence type="ECO:0000256" key="22">
    <source>
        <dbReference type="ARBA" id="ARBA00045548"/>
    </source>
</evidence>
<dbReference type="GO" id="GO:0006284">
    <property type="term" value="P:base-excision repair"/>
    <property type="evidence" value="ECO:0007669"/>
    <property type="project" value="TreeGrafter"/>
</dbReference>
<dbReference type="FunFam" id="3.30.210.10:FF:000002">
    <property type="entry name" value="DNA polymerase"/>
    <property type="match status" value="1"/>
</dbReference>
<feature type="domain" description="DNA-directed DNA polymerase X" evidence="27">
    <location>
        <begin position="13"/>
        <end position="339"/>
    </location>
</feature>